<feature type="transmembrane region" description="Helical" evidence="5">
    <location>
        <begin position="446"/>
        <end position="473"/>
    </location>
</feature>
<organism evidence="8 9">
    <name type="scientific">Strigomonas culicis</name>
    <dbReference type="NCBI Taxonomy" id="28005"/>
    <lineage>
        <taxon>Eukaryota</taxon>
        <taxon>Discoba</taxon>
        <taxon>Euglenozoa</taxon>
        <taxon>Kinetoplastea</taxon>
        <taxon>Metakinetoplastina</taxon>
        <taxon>Trypanosomatida</taxon>
        <taxon>Trypanosomatidae</taxon>
        <taxon>Strigomonadinae</taxon>
        <taxon>Strigomonas</taxon>
    </lineage>
</organism>
<dbReference type="GO" id="GO:0016020">
    <property type="term" value="C:membrane"/>
    <property type="evidence" value="ECO:0007669"/>
    <property type="project" value="UniProtKB-SubCell"/>
</dbReference>
<dbReference type="AlphaFoldDB" id="S9V3G3"/>
<feature type="domain" description="Amino acid transporter transmembrane" evidence="6">
    <location>
        <begin position="68"/>
        <end position="470"/>
    </location>
</feature>
<comment type="subcellular location">
    <subcellularLocation>
        <location evidence="1">Membrane</location>
        <topology evidence="1">Multi-pass membrane protein</topology>
    </subcellularLocation>
</comment>
<reference evidence="8" key="2">
    <citation type="submission" date="2013-03" db="EMBL/GenBank/DDBJ databases">
        <authorList>
            <person name="Motta M.C.M."/>
            <person name="Martins A.C.A."/>
            <person name="Preta C.M.C.C."/>
            <person name="Silva R."/>
            <person name="de Souza S.S."/>
            <person name="Klein C.C."/>
            <person name="de Almeida L.G.P."/>
            <person name="Cunha O.L."/>
            <person name="Colabardini A.C."/>
            <person name="Lima B.A."/>
            <person name="Machado C.R."/>
            <person name="Soares C.M.A."/>
            <person name="de Menezes C.B.A."/>
            <person name="Bartolomeu D.C."/>
            <person name="Grisard E.C."/>
            <person name="Fantinatti-Garboggini F."/>
            <person name="Rodrigues-Luiz G.F."/>
            <person name="Wagner G."/>
            <person name="Goldman G.H."/>
            <person name="Fietto J.L.R."/>
            <person name="Ciapina L.P."/>
            <person name="Brocchi M."/>
            <person name="Elias M.C."/>
            <person name="Goldman M.H.S."/>
            <person name="Sagot M.-F."/>
            <person name="Pereira M."/>
            <person name="Stoco P.H."/>
            <person name="Teixeira S.M.R."/>
            <person name="de Mendonca-Neto R.P."/>
            <person name="Maciel T.E.F."/>
            <person name="Mendes T.A.O."/>
            <person name="Urmenyi T.P."/>
            <person name="Teixeira M.M.G."/>
            <person name="de Camargo E.F.P."/>
            <person name="de Sousa W."/>
            <person name="Schenkman S."/>
            <person name="de Vasconcelos A.T.R."/>
        </authorList>
    </citation>
    <scope>NUCLEOTIDE SEQUENCE</scope>
</reference>
<accession>S9V3G3</accession>
<keyword evidence="3 5" id="KW-1133">Transmembrane helix</keyword>
<dbReference type="Pfam" id="PF01490">
    <property type="entry name" value="Aa_trans"/>
    <property type="match status" value="1"/>
</dbReference>
<proteinExistence type="predicted"/>
<evidence type="ECO:0000256" key="1">
    <source>
        <dbReference type="ARBA" id="ARBA00004141"/>
    </source>
</evidence>
<evidence type="ECO:0000256" key="3">
    <source>
        <dbReference type="ARBA" id="ARBA00022989"/>
    </source>
</evidence>
<sequence length="475" mass="51802">MSGTTNETTKLLDNVYATEDTSNSHNMTVEEWKNMRAHNTSIFFDNMTFSSLDEMKASLLETCCPGDGVLSGALSLITTASTPTMLSVPLAYAVGGWQFCLLSTLFCIVVTFISVRILTLASISADSDDFETVASFFLGAKGKWCIRGILFFYSFGCSVVYLSFIKDSITPIVVGRMTFLPDWLRSSTGGSCFLLLSAVMIAPLSFNSRLASLRTNGLVSNLFTVFIIFAVAYRFFNPVPGAAVDTNEGGLGSGPFTNKHIIALVPYMFVAPIFVFSYEVQTNVMAVIKDLHDKTGRKVLWSIFLALTVTTIFYTALGLFGCWTFPHLTSGNILSEYDSQTDSLMMVCQLMCCFSAAISFIFCLFPARQAAFMFISDGKTPKIPKKMRIKLGLILSAAATVLAVFLPDVAQVVSLLGALFSATLSMTFPALFAMKMRSSGTYLTSWVDAVISYVLFVFGILFSLIGVLMAVVFSS</sequence>
<evidence type="ECO:0000313" key="7">
    <source>
        <dbReference type="EMBL" id="EPY27823.1"/>
    </source>
</evidence>
<feature type="transmembrane region" description="Helical" evidence="5">
    <location>
        <begin position="299"/>
        <end position="323"/>
    </location>
</feature>
<protein>
    <submittedName>
        <fullName evidence="8">Amino acid permease aap11ld-like protein</fullName>
    </submittedName>
</protein>
<dbReference type="OrthoDB" id="438545at2759"/>
<feature type="transmembrane region" description="Helical" evidence="5">
    <location>
        <begin position="256"/>
        <end position="278"/>
    </location>
</feature>
<keyword evidence="9" id="KW-1185">Reference proteome</keyword>
<dbReference type="GO" id="GO:0005737">
    <property type="term" value="C:cytoplasm"/>
    <property type="evidence" value="ECO:0007669"/>
    <property type="project" value="TreeGrafter"/>
</dbReference>
<evidence type="ECO:0000256" key="2">
    <source>
        <dbReference type="ARBA" id="ARBA00022692"/>
    </source>
</evidence>
<dbReference type="EMBL" id="ATMH01001120">
    <property type="protein sequence ID" value="EPY35554.1"/>
    <property type="molecule type" value="Genomic_DNA"/>
</dbReference>
<evidence type="ECO:0000256" key="5">
    <source>
        <dbReference type="SAM" id="Phobius"/>
    </source>
</evidence>
<dbReference type="GO" id="GO:0015179">
    <property type="term" value="F:L-amino acid transmembrane transporter activity"/>
    <property type="evidence" value="ECO:0007669"/>
    <property type="project" value="TreeGrafter"/>
</dbReference>
<evidence type="ECO:0000313" key="8">
    <source>
        <dbReference type="EMBL" id="EPY35554.1"/>
    </source>
</evidence>
<feature type="transmembrane region" description="Helical" evidence="5">
    <location>
        <begin position="96"/>
        <end position="123"/>
    </location>
</feature>
<dbReference type="EMBL" id="ATMH01005515">
    <property type="protein sequence ID" value="EPY27823.1"/>
    <property type="molecule type" value="Genomic_DNA"/>
</dbReference>
<evidence type="ECO:0000256" key="4">
    <source>
        <dbReference type="ARBA" id="ARBA00023136"/>
    </source>
</evidence>
<name>S9V3G3_9TRYP</name>
<feature type="transmembrane region" description="Helical" evidence="5">
    <location>
        <begin position="144"/>
        <end position="164"/>
    </location>
</feature>
<feature type="transmembrane region" description="Helical" evidence="5">
    <location>
        <begin position="218"/>
        <end position="236"/>
    </location>
</feature>
<feature type="transmembrane region" description="Helical" evidence="5">
    <location>
        <begin position="343"/>
        <end position="367"/>
    </location>
</feature>
<dbReference type="InterPro" id="IPR013057">
    <property type="entry name" value="AA_transpt_TM"/>
</dbReference>
<evidence type="ECO:0000259" key="6">
    <source>
        <dbReference type="Pfam" id="PF01490"/>
    </source>
</evidence>
<feature type="transmembrane region" description="Helical" evidence="5">
    <location>
        <begin position="184"/>
        <end position="206"/>
    </location>
</feature>
<feature type="transmembrane region" description="Helical" evidence="5">
    <location>
        <begin position="388"/>
        <end position="406"/>
    </location>
</feature>
<dbReference type="InterPro" id="IPR018247">
    <property type="entry name" value="EF_Hand_1_Ca_BS"/>
</dbReference>
<reference evidence="8 9" key="1">
    <citation type="journal article" date="2013" name="PLoS ONE">
        <title>Predicting the Proteins of Angomonas deanei, Strigomonas culicis and Their Respective Endosymbionts Reveals New Aspects of the Trypanosomatidae Family.</title>
        <authorList>
            <person name="Motta M.C."/>
            <person name="Martins A.C."/>
            <person name="de Souza S.S."/>
            <person name="Catta-Preta C.M."/>
            <person name="Silva R."/>
            <person name="Klein C.C."/>
            <person name="de Almeida L.G."/>
            <person name="de Lima Cunha O."/>
            <person name="Ciapina L.P."/>
            <person name="Brocchi M."/>
            <person name="Colabardini A.C."/>
            <person name="de Araujo Lima B."/>
            <person name="Machado C.R."/>
            <person name="de Almeida Soares C.M."/>
            <person name="Probst C.M."/>
            <person name="de Menezes C.B."/>
            <person name="Thompson C.E."/>
            <person name="Bartholomeu D.C."/>
            <person name="Gradia D.F."/>
            <person name="Pavoni D.P."/>
            <person name="Grisard E.C."/>
            <person name="Fantinatti-Garboggini F."/>
            <person name="Marchini F.K."/>
            <person name="Rodrigues-Luiz G.F."/>
            <person name="Wagner G."/>
            <person name="Goldman G.H."/>
            <person name="Fietto J.L."/>
            <person name="Elias M.C."/>
            <person name="Goldman M.H."/>
            <person name="Sagot M.F."/>
            <person name="Pereira M."/>
            <person name="Stoco P.H."/>
            <person name="de Mendonca-Neto R.P."/>
            <person name="Teixeira S.M."/>
            <person name="Maciel T.E."/>
            <person name="de Oliveira Mendes T.A."/>
            <person name="Urmenyi T.P."/>
            <person name="de Souza W."/>
            <person name="Schenkman S."/>
            <person name="de Vasconcelos A.T."/>
        </authorList>
    </citation>
    <scope>NUCLEOTIDE SEQUENCE [LARGE SCALE GENOMIC DNA]</scope>
</reference>
<dbReference type="PANTHER" id="PTHR22950">
    <property type="entry name" value="AMINO ACID TRANSPORTER"/>
    <property type="match status" value="1"/>
</dbReference>
<evidence type="ECO:0000313" key="9">
    <source>
        <dbReference type="Proteomes" id="UP000015354"/>
    </source>
</evidence>
<dbReference type="Proteomes" id="UP000015354">
    <property type="component" value="Unassembled WGS sequence"/>
</dbReference>
<dbReference type="PROSITE" id="PS00018">
    <property type="entry name" value="EF_HAND_1"/>
    <property type="match status" value="1"/>
</dbReference>
<keyword evidence="2 5" id="KW-0812">Transmembrane</keyword>
<feature type="transmembrane region" description="Helical" evidence="5">
    <location>
        <begin position="412"/>
        <end position="434"/>
    </location>
</feature>
<comment type="caution">
    <text evidence="8">The sequence shown here is derived from an EMBL/GenBank/DDBJ whole genome shotgun (WGS) entry which is preliminary data.</text>
</comment>
<keyword evidence="4 5" id="KW-0472">Membrane</keyword>
<dbReference type="PANTHER" id="PTHR22950:SF649">
    <property type="entry name" value="ACID TRANSPORTER, PUTATIVE-RELATED"/>
    <property type="match status" value="1"/>
</dbReference>
<gene>
    <name evidence="8" type="ORF">STCU_01120</name>
    <name evidence="7" type="ORF">STCU_05515</name>
</gene>